<feature type="compositionally biased region" description="Polar residues" evidence="1">
    <location>
        <begin position="58"/>
        <end position="70"/>
    </location>
</feature>
<dbReference type="EMBL" id="JBHUEQ010000026">
    <property type="protein sequence ID" value="MFD1746933.1"/>
    <property type="molecule type" value="Genomic_DNA"/>
</dbReference>
<dbReference type="SUPFAM" id="SSF52266">
    <property type="entry name" value="SGNH hydrolase"/>
    <property type="match status" value="1"/>
</dbReference>
<dbReference type="CDD" id="cd01829">
    <property type="entry name" value="SGNH_hydrolase_peri2"/>
    <property type="match status" value="1"/>
</dbReference>
<dbReference type="InterPro" id="IPR007407">
    <property type="entry name" value="DUF459"/>
</dbReference>
<feature type="compositionally biased region" description="Pro residues" evidence="1">
    <location>
        <begin position="72"/>
        <end position="84"/>
    </location>
</feature>
<evidence type="ECO:0000256" key="1">
    <source>
        <dbReference type="SAM" id="MobiDB-lite"/>
    </source>
</evidence>
<accession>A0ABW4M678</accession>
<sequence>MTSRWHRSRPRLVTACLILALAVPAVPAHAQERRTLFDMLFGEPRRQRPEGSIIRVQPNRQRARPQSSISPARPPVRAPAPVAAPPQAEAVEKMENARKILVVGDFGAMGTGQGLTTAFAEDPSVVIVEKGSPSSGLVRQDHYDWLAELPKMLDEVKPHIVVVMIGANDRQTMTIGSAKERFRSEAWLKEYDERVTRFASLVTNRKIPLLWVGLAAFESPSLSADALTLNGIFRQNVEAVGGEFVDIWDGFVDEGGQFVITGSDMNGQPARLRGSDGVSFTDAGKRKLAFYVEKFAKRHLGDLSISDLIRLDSGDLPLLSSLPPEVEAKIPSQPISLSDPELDGGKELLGAAITKPLPAETPQNLLLTRGELAEAPVGRIDHYRIEPAKSD</sequence>
<evidence type="ECO:0000313" key="3">
    <source>
        <dbReference type="EMBL" id="MFD1746933.1"/>
    </source>
</evidence>
<evidence type="ECO:0000313" key="4">
    <source>
        <dbReference type="Proteomes" id="UP001597322"/>
    </source>
</evidence>
<reference evidence="4" key="1">
    <citation type="journal article" date="2019" name="Int. J. Syst. Evol. Microbiol.">
        <title>The Global Catalogue of Microorganisms (GCM) 10K type strain sequencing project: providing services to taxonomists for standard genome sequencing and annotation.</title>
        <authorList>
            <consortium name="The Broad Institute Genomics Platform"/>
            <consortium name="The Broad Institute Genome Sequencing Center for Infectious Disease"/>
            <person name="Wu L."/>
            <person name="Ma J."/>
        </authorList>
    </citation>
    <scope>NUCLEOTIDE SEQUENCE [LARGE SCALE GENOMIC DNA]</scope>
    <source>
        <strain evidence="4">CG52</strain>
    </source>
</reference>
<dbReference type="Gene3D" id="3.40.50.1110">
    <property type="entry name" value="SGNH hydrolase"/>
    <property type="match status" value="1"/>
</dbReference>
<evidence type="ECO:0000256" key="2">
    <source>
        <dbReference type="SAM" id="SignalP"/>
    </source>
</evidence>
<keyword evidence="2" id="KW-0732">Signal</keyword>
<dbReference type="Proteomes" id="UP001597322">
    <property type="component" value="Unassembled WGS sequence"/>
</dbReference>
<gene>
    <name evidence="3" type="ORF">ACFSE1_15770</name>
</gene>
<proteinExistence type="predicted"/>
<comment type="caution">
    <text evidence="3">The sequence shown here is derived from an EMBL/GenBank/DDBJ whole genome shotgun (WGS) entry which is preliminary data.</text>
</comment>
<keyword evidence="4" id="KW-1185">Reference proteome</keyword>
<name>A0ABW4M678_9HYPH</name>
<dbReference type="InterPro" id="IPR036514">
    <property type="entry name" value="SGNH_hydro_sf"/>
</dbReference>
<organism evidence="3 4">
    <name type="scientific">Rhizobium helianthi</name>
    <dbReference type="NCBI Taxonomy" id="1132695"/>
    <lineage>
        <taxon>Bacteria</taxon>
        <taxon>Pseudomonadati</taxon>
        <taxon>Pseudomonadota</taxon>
        <taxon>Alphaproteobacteria</taxon>
        <taxon>Hyphomicrobiales</taxon>
        <taxon>Rhizobiaceae</taxon>
        <taxon>Rhizobium/Agrobacterium group</taxon>
        <taxon>Rhizobium</taxon>
    </lineage>
</organism>
<feature type="chain" id="PRO_5045968934" evidence="2">
    <location>
        <begin position="31"/>
        <end position="391"/>
    </location>
</feature>
<dbReference type="RefSeq" id="WP_377403303.1">
    <property type="nucleotide sequence ID" value="NZ_JBHUEQ010000026.1"/>
</dbReference>
<feature type="region of interest" description="Disordered" evidence="1">
    <location>
        <begin position="48"/>
        <end position="85"/>
    </location>
</feature>
<protein>
    <submittedName>
        <fullName evidence="3">DUF459 domain-containing protein</fullName>
    </submittedName>
</protein>
<feature type="signal peptide" evidence="2">
    <location>
        <begin position="1"/>
        <end position="30"/>
    </location>
</feature>
<dbReference type="Pfam" id="PF04311">
    <property type="entry name" value="DUF459"/>
    <property type="match status" value="1"/>
</dbReference>